<evidence type="ECO:0000259" key="2">
    <source>
        <dbReference type="Pfam" id="PF03781"/>
    </source>
</evidence>
<organism evidence="4 5">
    <name type="scientific">Pseudoalteromonas qingdaonensis</name>
    <dbReference type="NCBI Taxonomy" id="3131913"/>
    <lineage>
        <taxon>Bacteria</taxon>
        <taxon>Pseudomonadati</taxon>
        <taxon>Pseudomonadota</taxon>
        <taxon>Gammaproteobacteria</taxon>
        <taxon>Alteromonadales</taxon>
        <taxon>Pseudoalteromonadaceae</taxon>
        <taxon>Pseudoalteromonas</taxon>
    </lineage>
</organism>
<dbReference type="Pfam" id="PF03781">
    <property type="entry name" value="FGE-sulfatase"/>
    <property type="match status" value="1"/>
</dbReference>
<evidence type="ECO:0000259" key="3">
    <source>
        <dbReference type="Pfam" id="PF08308"/>
    </source>
</evidence>
<protein>
    <submittedName>
        <fullName evidence="4">PEGA domain-containing protein</fullName>
    </submittedName>
</protein>
<dbReference type="PANTHER" id="PTHR23150:SF19">
    <property type="entry name" value="FORMYLGLYCINE-GENERATING ENZYME"/>
    <property type="match status" value="1"/>
</dbReference>
<dbReference type="InterPro" id="IPR051043">
    <property type="entry name" value="Sulfatase_Mod_Factor_Kinase"/>
</dbReference>
<dbReference type="InterPro" id="IPR016187">
    <property type="entry name" value="CTDL_fold"/>
</dbReference>
<name>A0ABU9MZ99_9GAMM</name>
<comment type="caution">
    <text evidence="4">The sequence shown here is derived from an EMBL/GenBank/DDBJ whole genome shotgun (WGS) entry which is preliminary data.</text>
</comment>
<dbReference type="InterPro" id="IPR013229">
    <property type="entry name" value="PEGA"/>
</dbReference>
<evidence type="ECO:0000256" key="1">
    <source>
        <dbReference type="SAM" id="Phobius"/>
    </source>
</evidence>
<feature type="domain" description="PEGA" evidence="3">
    <location>
        <begin position="185"/>
        <end position="252"/>
    </location>
</feature>
<dbReference type="InterPro" id="IPR005532">
    <property type="entry name" value="SUMF_dom"/>
</dbReference>
<accession>A0ABU9MZ99</accession>
<gene>
    <name evidence="4" type="ORF">WCN91_14145</name>
</gene>
<dbReference type="InterPro" id="IPR042095">
    <property type="entry name" value="SUMF_sf"/>
</dbReference>
<keyword evidence="1" id="KW-0812">Transmembrane</keyword>
<dbReference type="SUPFAM" id="SSF56436">
    <property type="entry name" value="C-type lectin-like"/>
    <property type="match status" value="1"/>
</dbReference>
<feature type="domain" description="Sulfatase-modifying factor enzyme-like" evidence="2">
    <location>
        <begin position="417"/>
        <end position="659"/>
    </location>
</feature>
<evidence type="ECO:0000313" key="4">
    <source>
        <dbReference type="EMBL" id="MEM0516542.1"/>
    </source>
</evidence>
<sequence length="662" mass="73317">MSELDAQLKQRQKSSLLPLLIASCLALLSVAAIVIYLFIAKGHAIKVLPVEAQEQAQVEIAAGFGLVTDELVYRFASDVKIKVSSATYFSQELVLTDTSPAAVTVELKPRPGTLAGKVTQPYGEHTLWVVDGRLLAKGVSISEPLSEGEYRLSIENPYYQNQQQALVMARAQTTEISPELAPISGGLELTSIPNGAEVYINGKSLGKTPLEHTLPGGSYALELHKPGYEPSIEQVEITEQFPIVSRQYQLKPEQAYLEITLEPEGGSLFIDGQKVAPGRVAVDANTMHRVRYDKPGYYSFNSKVILPPKEQKFYAITLKPEQGKVSVRSNVEAEVYINGQLRGKTPLTKILPAIGHEIKVSKPGYRTVVKTLTPSAKHASTVDITLLTEFDARRQEGRPLFVSTLGMELQQFKMTPFTLGSPANEVGRQRNEFQVQVDFTRPIWVAKHEVTEAQFHAFDKQAPKSQLPVTNISWLAAVQYCNWLSEQEALEPYYRIVNNQFAGINKKARGYRLLSEAEWEWLAKKAKRARATKYVWGDSERVPKEVGNFADASLKGKQAFYLADYQDNHAGKAPVGSYRADKAGLYDLAGNVSEWVFDVSSYVTPDLTRVHKDYLGPGGGGNHIAKGGNYQAGRLQDLRAARKIIADGPSETIGFRIARYER</sequence>
<dbReference type="EMBL" id="JBCGCU010000021">
    <property type="protein sequence ID" value="MEM0516542.1"/>
    <property type="molecule type" value="Genomic_DNA"/>
</dbReference>
<feature type="domain" description="PEGA" evidence="3">
    <location>
        <begin position="323"/>
        <end position="386"/>
    </location>
</feature>
<dbReference type="Pfam" id="PF08308">
    <property type="entry name" value="PEGA"/>
    <property type="match status" value="2"/>
</dbReference>
<proteinExistence type="predicted"/>
<evidence type="ECO:0000313" key="5">
    <source>
        <dbReference type="Proteomes" id="UP001447008"/>
    </source>
</evidence>
<keyword evidence="5" id="KW-1185">Reference proteome</keyword>
<feature type="transmembrane region" description="Helical" evidence="1">
    <location>
        <begin position="16"/>
        <end position="39"/>
    </location>
</feature>
<dbReference type="Proteomes" id="UP001447008">
    <property type="component" value="Unassembled WGS sequence"/>
</dbReference>
<reference evidence="4 5" key="1">
    <citation type="submission" date="2024-03" db="EMBL/GenBank/DDBJ databases">
        <title>Pseudoalteromonas qingdaonensis sp. nov., isolated from the intestines of marine benthic organisms.</title>
        <authorList>
            <person name="Lin X."/>
            <person name="Fang S."/>
            <person name="Hu X."/>
        </authorList>
    </citation>
    <scope>NUCLEOTIDE SEQUENCE [LARGE SCALE GENOMIC DNA]</scope>
    <source>
        <strain evidence="4 5">YIC-827</strain>
    </source>
</reference>
<keyword evidence="1" id="KW-0472">Membrane</keyword>
<dbReference type="RefSeq" id="WP_342680026.1">
    <property type="nucleotide sequence ID" value="NZ_JBCGCU010000021.1"/>
</dbReference>
<dbReference type="PANTHER" id="PTHR23150">
    <property type="entry name" value="SULFATASE MODIFYING FACTOR 1, 2"/>
    <property type="match status" value="1"/>
</dbReference>
<dbReference type="Gene3D" id="3.90.1580.10">
    <property type="entry name" value="paralog of FGE (formylglycine-generating enzyme)"/>
    <property type="match status" value="1"/>
</dbReference>
<keyword evidence="1" id="KW-1133">Transmembrane helix</keyword>